<dbReference type="CDD" id="cd00303">
    <property type="entry name" value="retropepsin_like"/>
    <property type="match status" value="1"/>
</dbReference>
<dbReference type="SUPFAM" id="SSF56672">
    <property type="entry name" value="DNA/RNA polymerases"/>
    <property type="match status" value="1"/>
</dbReference>
<dbReference type="CDD" id="cd09279">
    <property type="entry name" value="RNase_HI_like"/>
    <property type="match status" value="1"/>
</dbReference>
<dbReference type="InterPro" id="IPR002156">
    <property type="entry name" value="RNaseH_domain"/>
</dbReference>
<evidence type="ECO:0000256" key="1">
    <source>
        <dbReference type="ARBA" id="ARBA00023172"/>
    </source>
</evidence>
<dbReference type="Pfam" id="PF17921">
    <property type="entry name" value="Integrase_H2C2"/>
    <property type="match status" value="1"/>
</dbReference>
<feature type="domain" description="RNase H type-1" evidence="3">
    <location>
        <begin position="1226"/>
        <end position="1355"/>
    </location>
</feature>
<evidence type="ECO:0000313" key="6">
    <source>
        <dbReference type="Proteomes" id="UP001497516"/>
    </source>
</evidence>
<dbReference type="GO" id="GO:0015074">
    <property type="term" value="P:DNA integration"/>
    <property type="evidence" value="ECO:0007669"/>
    <property type="project" value="InterPro"/>
</dbReference>
<dbReference type="PROSITE" id="PS50879">
    <property type="entry name" value="RNASE_H_1"/>
    <property type="match status" value="1"/>
</dbReference>
<dbReference type="Gene3D" id="3.30.420.10">
    <property type="entry name" value="Ribonuclease H-like superfamily/Ribonuclease H"/>
    <property type="match status" value="2"/>
</dbReference>
<dbReference type="Pfam" id="PF00665">
    <property type="entry name" value="rve"/>
    <property type="match status" value="1"/>
</dbReference>
<sequence>MESFDEENGGGDAARSEGSNLGDGERQSSPETPMDVEGEASHERLSPREDESLTKRELFRIIADQDRAIAALRREIEGGRSEDMMTYSPGIRKRERANEDSESMQYGIPQHADLGAGYQGRPRTWRQQAEPQTNGVEEPNMWAPRRMEKRFGVRQPLARNILMEPAGTTIPPLPSYDGVADPEDHLNSYFTKMQLYNSSDATLCKVFPSTFAGVVLDWYHQIDEGRIECFEQFAELFLSKFASRKRQTLTIGALFKVRQREGEALREFYDRWISVAMAVKDVQPAVLGVCLDACTTSEELCRALSKRDVVSTEDLDRRVQKVIMLEETLAARRAEKRRMRGEEIEGRQAPRPAVGSVMPQRRPDVQRQASRSSGNFTEYNDTLKNVLQYVKDRGYHIRWPGPMRGQPNEKNLDRYCDFHRDKGHYTADCYQLKAELQTLADKGMLNDFIRRGEDRTHRAYTMRVAERAPIRRIEAEVSGPPMAPKTQEAPKEAVVNEAPEIPPPPFEVNQNGDPSRVRLTVESITGTLDLRDKMERTRRLRAASIEAKAAVQIHFNQEPEEACKVPSEEALEIQGVIAGCKVKRMLVDTGSSMDVLFKSTFERMQLAPELVRPSSSVLIGFSGAPAQVIGRVRLPVTLGDEVHCVTHSIEFGIVDCPSPYNVILGRPLLAQFNGVASTCHQSLKFMAPQGIGISRGRSAPRYAREVERGVRRHRLNVIDIQPEEAPRAESVDGELVVAIDEGRPERQVRISEQAPEDMRAPLIELLREFGELFAWSAQDMPGVSPEIAMHRLAVEEGKRPVQQKRRNLTQEKEEALRREVDKLLEAGFVEEARYITWLSNVVFVPKQSGDWRMCADFTNLNRACPTDAYPMPRIDLLVDATAYHEALSFLDMFSGYHQIPMAEEDRAKTAFMTPFGNFCYKVMAFGLKNAGATYQRMVNQVFRKQLGRNVEAYVNDLIVKSKRRLDHLGDLRETFETMRFFKLRLNPKKCVLLAEAGKFLGFMITKRGIEANPKQVEAILSLAPPRTPKEVQGLTGRLAALGRFIPRASDRGTPFFKVLKKASKFKWTEECSQAFDDLKKVLTAPTVMTAPKSKEVLYLYIAVSHIAVSAVLISRDPCSNEERPVYYVSRTMVGHETRYAPIEKAALAVVMAANKLRPYFQAHSIVVLTNLPLRTILGSMDVSGRLVKWAVQLSEFDISYAPRPAIKAQVLADFIAEGVSDGGIAAEECWQVHVDGAASRVGAGAGIVLMSPLGALHEIALRFAALKTNNAAEYEAVLAGLHMARELGAQKVNIKSDSALVVNQLNGVYEVKEESLGAYVDSVRKKCAWFREVTFTHVPREENAHADALSKQATALDFEKNRTVIVTKEVPHEDVIMASISSGIEEGWMAPIWFFLTQGVVPEDSKEAWRLRRKAARCTIVDGTLYKRSHSGAYLRCLTEAEGLQAIKEVHQGTCGMHAGARSLEKIVLRQGYYWPTIRADARRDVAACHQCQIHANDIHLPAAPMQGNVGAWPFAQWGMDLLGPLPKAPGQFKYLIVAVDYFTKWIEAEPLATITEAQMRKFTKKNIFARFGLPESIVTDHGKQFDCKKFVEFCDENGVILRFSSVAYPQANGQAEAANKSILHGLHTRLAEAKGKWVEELPSVLWAHRTTFKVASGETPFALTYGSEAVLPVEMRVPTFRMTHRNESMDVQERIDELDLLDERREVAALRLEAMKGQVARYYNKKMRAHGIVKGSLVLKRDFRPKATEGKLAPKWKGPYRVQEVVGPSTFKLQTLSGKNVKRTWNAQNLRKYEAGELSMMDAEGEEEVGTMTDVSE</sequence>
<dbReference type="InterPro" id="IPR001584">
    <property type="entry name" value="Integrase_cat-core"/>
</dbReference>
<dbReference type="Gene3D" id="3.10.10.10">
    <property type="entry name" value="HIV Type 1 Reverse Transcriptase, subunit A, domain 1"/>
    <property type="match status" value="1"/>
</dbReference>
<feature type="compositionally biased region" description="Polar residues" evidence="2">
    <location>
        <begin position="367"/>
        <end position="377"/>
    </location>
</feature>
<dbReference type="Gene3D" id="2.40.70.10">
    <property type="entry name" value="Acid Proteases"/>
    <property type="match status" value="1"/>
</dbReference>
<dbReference type="GO" id="GO:0004523">
    <property type="term" value="F:RNA-DNA hybrid ribonuclease activity"/>
    <property type="evidence" value="ECO:0007669"/>
    <property type="project" value="InterPro"/>
</dbReference>
<dbReference type="InterPro" id="IPR005162">
    <property type="entry name" value="Retrotrans_gag_dom"/>
</dbReference>
<dbReference type="GO" id="GO:0003676">
    <property type="term" value="F:nucleic acid binding"/>
    <property type="evidence" value="ECO:0007669"/>
    <property type="project" value="InterPro"/>
</dbReference>
<dbReference type="Pfam" id="PF00078">
    <property type="entry name" value="RVT_1"/>
    <property type="match status" value="1"/>
</dbReference>
<dbReference type="Pfam" id="PF13456">
    <property type="entry name" value="RVT_3"/>
    <property type="match status" value="1"/>
</dbReference>
<name>A0AAV2GR23_9ROSI</name>
<dbReference type="InterPro" id="IPR021109">
    <property type="entry name" value="Peptidase_aspartic_dom_sf"/>
</dbReference>
<dbReference type="Gene3D" id="3.30.70.270">
    <property type="match status" value="2"/>
</dbReference>
<dbReference type="InterPro" id="IPR012337">
    <property type="entry name" value="RNaseH-like_sf"/>
</dbReference>
<protein>
    <submittedName>
        <fullName evidence="5">Uncharacterized protein</fullName>
    </submittedName>
</protein>
<dbReference type="InterPro" id="IPR041588">
    <property type="entry name" value="Integrase_H2C2"/>
</dbReference>
<dbReference type="InterPro" id="IPR043128">
    <property type="entry name" value="Rev_trsase/Diguanyl_cyclase"/>
</dbReference>
<gene>
    <name evidence="5" type="ORF">LTRI10_LOCUS52488</name>
</gene>
<evidence type="ECO:0000313" key="5">
    <source>
        <dbReference type="EMBL" id="CAL1413241.1"/>
    </source>
</evidence>
<dbReference type="Pfam" id="PF03732">
    <property type="entry name" value="Retrotrans_gag"/>
    <property type="match status" value="1"/>
</dbReference>
<dbReference type="PANTHER" id="PTHR48475">
    <property type="entry name" value="RIBONUCLEASE H"/>
    <property type="match status" value="1"/>
</dbReference>
<dbReference type="InterPro" id="IPR000477">
    <property type="entry name" value="RT_dom"/>
</dbReference>
<dbReference type="Pfam" id="PF17919">
    <property type="entry name" value="RT_RNaseH_2"/>
    <property type="match status" value="1"/>
</dbReference>
<dbReference type="CDD" id="cd01647">
    <property type="entry name" value="RT_LTR"/>
    <property type="match status" value="1"/>
</dbReference>
<dbReference type="InterPro" id="IPR041577">
    <property type="entry name" value="RT_RNaseH_2"/>
</dbReference>
<dbReference type="EMBL" id="OZ034822">
    <property type="protein sequence ID" value="CAL1413241.1"/>
    <property type="molecule type" value="Genomic_DNA"/>
</dbReference>
<dbReference type="GO" id="GO:0006310">
    <property type="term" value="P:DNA recombination"/>
    <property type="evidence" value="ECO:0007669"/>
    <property type="project" value="UniProtKB-KW"/>
</dbReference>
<dbReference type="SUPFAM" id="SSF53098">
    <property type="entry name" value="Ribonuclease H-like"/>
    <property type="match status" value="2"/>
</dbReference>
<reference evidence="5 6" key="1">
    <citation type="submission" date="2024-04" db="EMBL/GenBank/DDBJ databases">
        <authorList>
            <person name="Fracassetti M."/>
        </authorList>
    </citation>
    <scope>NUCLEOTIDE SEQUENCE [LARGE SCALE GENOMIC DNA]</scope>
</reference>
<dbReference type="PROSITE" id="PS50994">
    <property type="entry name" value="INTEGRASE"/>
    <property type="match status" value="1"/>
</dbReference>
<dbReference type="Gene3D" id="1.10.340.70">
    <property type="match status" value="1"/>
</dbReference>
<evidence type="ECO:0000259" key="3">
    <source>
        <dbReference type="PROSITE" id="PS50879"/>
    </source>
</evidence>
<keyword evidence="6" id="KW-1185">Reference proteome</keyword>
<proteinExistence type="predicted"/>
<accession>A0AAV2GR23</accession>
<feature type="compositionally biased region" description="Basic and acidic residues" evidence="2">
    <location>
        <begin position="39"/>
        <end position="51"/>
    </location>
</feature>
<organism evidence="5 6">
    <name type="scientific">Linum trigynum</name>
    <dbReference type="NCBI Taxonomy" id="586398"/>
    <lineage>
        <taxon>Eukaryota</taxon>
        <taxon>Viridiplantae</taxon>
        <taxon>Streptophyta</taxon>
        <taxon>Embryophyta</taxon>
        <taxon>Tracheophyta</taxon>
        <taxon>Spermatophyta</taxon>
        <taxon>Magnoliopsida</taxon>
        <taxon>eudicotyledons</taxon>
        <taxon>Gunneridae</taxon>
        <taxon>Pentapetalae</taxon>
        <taxon>rosids</taxon>
        <taxon>fabids</taxon>
        <taxon>Malpighiales</taxon>
        <taxon>Linaceae</taxon>
        <taxon>Linum</taxon>
    </lineage>
</organism>
<keyword evidence="1" id="KW-0233">DNA recombination</keyword>
<feature type="domain" description="Integrase catalytic" evidence="4">
    <location>
        <begin position="1510"/>
        <end position="1669"/>
    </location>
</feature>
<dbReference type="PANTHER" id="PTHR48475:SF2">
    <property type="entry name" value="RIBONUCLEASE H"/>
    <property type="match status" value="1"/>
</dbReference>
<dbReference type="InterPro" id="IPR043502">
    <property type="entry name" value="DNA/RNA_pol_sf"/>
</dbReference>
<evidence type="ECO:0000259" key="4">
    <source>
        <dbReference type="PROSITE" id="PS50994"/>
    </source>
</evidence>
<feature type="region of interest" description="Disordered" evidence="2">
    <location>
        <begin position="339"/>
        <end position="377"/>
    </location>
</feature>
<evidence type="ECO:0000256" key="2">
    <source>
        <dbReference type="SAM" id="MobiDB-lite"/>
    </source>
</evidence>
<dbReference type="SUPFAM" id="SSF50630">
    <property type="entry name" value="Acid proteases"/>
    <property type="match status" value="1"/>
</dbReference>
<dbReference type="InterPro" id="IPR036397">
    <property type="entry name" value="RNaseH_sf"/>
</dbReference>
<feature type="region of interest" description="Disordered" evidence="2">
    <location>
        <begin position="1"/>
        <end position="51"/>
    </location>
</feature>
<dbReference type="Proteomes" id="UP001497516">
    <property type="component" value="Chromosome 9"/>
</dbReference>